<dbReference type="EMBL" id="KI669645">
    <property type="protein sequence ID" value="ETM99962.1"/>
    <property type="molecule type" value="Genomic_DNA"/>
</dbReference>
<name>W2PG02_PHYN3</name>
<dbReference type="STRING" id="761204.W2PG02"/>
<evidence type="ECO:0000313" key="1">
    <source>
        <dbReference type="EMBL" id="ETM99962.1"/>
    </source>
</evidence>
<protein>
    <submittedName>
        <fullName evidence="1">Uncharacterized protein</fullName>
    </submittedName>
</protein>
<gene>
    <name evidence="1" type="ORF">PPTG_18540</name>
</gene>
<dbReference type="Proteomes" id="UP000018817">
    <property type="component" value="Unassembled WGS sequence"/>
</dbReference>
<accession>W2PG02</accession>
<dbReference type="OrthoDB" id="425534at2759"/>
<dbReference type="OMA" id="NRCEAND"/>
<reference evidence="1 2" key="2">
    <citation type="submission" date="2013-11" db="EMBL/GenBank/DDBJ databases">
        <title>The Genome Sequence of Phytophthora parasitica INRA-310.</title>
        <authorList>
            <consortium name="The Broad Institute Genomics Platform"/>
            <person name="Russ C."/>
            <person name="Tyler B."/>
            <person name="Panabieres F."/>
            <person name="Shan W."/>
            <person name="Tripathy S."/>
            <person name="Grunwald N."/>
            <person name="Machado M."/>
            <person name="Johnson C.S."/>
            <person name="Arredondo F."/>
            <person name="Hong C."/>
            <person name="Coffey M."/>
            <person name="Young S.K."/>
            <person name="Zeng Q."/>
            <person name="Gargeya S."/>
            <person name="Fitzgerald M."/>
            <person name="Abouelleil A."/>
            <person name="Alvarado L."/>
            <person name="Chapman S.B."/>
            <person name="Gainer-Dewar J."/>
            <person name="Goldberg J."/>
            <person name="Griggs A."/>
            <person name="Gujja S."/>
            <person name="Hansen M."/>
            <person name="Howarth C."/>
            <person name="Imamovic A."/>
            <person name="Ireland A."/>
            <person name="Larimer J."/>
            <person name="McCowan C."/>
            <person name="Murphy C."/>
            <person name="Pearson M."/>
            <person name="Poon T.W."/>
            <person name="Priest M."/>
            <person name="Roberts A."/>
            <person name="Saif S."/>
            <person name="Shea T."/>
            <person name="Sykes S."/>
            <person name="Wortman J."/>
            <person name="Nusbaum C."/>
            <person name="Birren B."/>
        </authorList>
    </citation>
    <scope>NUCLEOTIDE SEQUENCE [LARGE SCALE GENOMIC DNA]</scope>
    <source>
        <strain evidence="1 2">INRA-310</strain>
    </source>
</reference>
<dbReference type="RefSeq" id="XP_008914759.1">
    <property type="nucleotide sequence ID" value="XM_008916511.1"/>
</dbReference>
<dbReference type="GeneID" id="20187404"/>
<reference evidence="2" key="1">
    <citation type="submission" date="2011-12" db="EMBL/GenBank/DDBJ databases">
        <authorList>
            <consortium name="The Broad Institute Genome Sequencing Platform"/>
            <person name="Russ C."/>
            <person name="Tyler B."/>
            <person name="Panabieres F."/>
            <person name="Shan W."/>
            <person name="Tripathy S."/>
            <person name="Grunwald N."/>
            <person name="Machado M."/>
            <person name="Young S.K."/>
            <person name="Zeng Q."/>
            <person name="Gargeya S."/>
            <person name="Fitzgerald M."/>
            <person name="Haas B."/>
            <person name="Abouelleil A."/>
            <person name="Alvarado L."/>
            <person name="Arachchi H.M."/>
            <person name="Berlin A."/>
            <person name="Chapman S.B."/>
            <person name="Gearin G."/>
            <person name="Goldberg J."/>
            <person name="Griggs A."/>
            <person name="Gujja S."/>
            <person name="Hansen M."/>
            <person name="Heiman D."/>
            <person name="Howarth C."/>
            <person name="Larimer J."/>
            <person name="Lui A."/>
            <person name="MacDonald P.J.P."/>
            <person name="McCowen C."/>
            <person name="Montmayeur A."/>
            <person name="Murphy C."/>
            <person name="Neiman D."/>
            <person name="Pearson M."/>
            <person name="Priest M."/>
            <person name="Roberts A."/>
            <person name="Saif S."/>
            <person name="Shea T."/>
            <person name="Sisk P."/>
            <person name="Stolte C."/>
            <person name="Sykes S."/>
            <person name="Wortman J."/>
            <person name="Nusbaum C."/>
            <person name="Birren B."/>
        </authorList>
    </citation>
    <scope>NUCLEOTIDE SEQUENCE [LARGE SCALE GENOMIC DNA]</scope>
    <source>
        <strain evidence="2">INRA-310</strain>
    </source>
</reference>
<organism evidence="1 2">
    <name type="scientific">Phytophthora nicotianae (strain INRA-310)</name>
    <name type="common">Phytophthora parasitica</name>
    <dbReference type="NCBI Taxonomy" id="761204"/>
    <lineage>
        <taxon>Eukaryota</taxon>
        <taxon>Sar</taxon>
        <taxon>Stramenopiles</taxon>
        <taxon>Oomycota</taxon>
        <taxon>Peronosporomycetes</taxon>
        <taxon>Peronosporales</taxon>
        <taxon>Peronosporaceae</taxon>
        <taxon>Phytophthora</taxon>
    </lineage>
</organism>
<evidence type="ECO:0000313" key="2">
    <source>
        <dbReference type="Proteomes" id="UP000018817"/>
    </source>
</evidence>
<sequence>MLEGNVNVYTMDHRGTGRSTLLDCLAAQVTTFGSPWGDAIGISEVGSCANALENEYGDLASFSMTSAATDISTFITEHSNGASTIKFVLDSVAIASGAGPNNFPFISKWDMDFGEVGDAFLKLCARDRECSSHFSSSGLFGTLQDVINQFDRNPNSTCAALVTEAYKEQSSDPPSLILRRALGNLLPGSMDRKLIPPIVYRLNRCEANDAEVLTNFFATLNSVLSETSPDQVYESSLLNYLIIYSELWETPTPSFIELQQRFKSTRMSDVGIYDTGRRYCAFTKEDSETCNQESSSNYSGNGIVYQRDEYWNKSATIPIQASVLLMQGTLDPKTPPKYADYLLETLKVIDPTSETCGMKILASYVRSEGDLSRLDKSCVNARASFNWTANEFRVLKYLGTNDAYDGKYLLSQHSNEGIGSGESGSQ</sequence>
<dbReference type="AlphaFoldDB" id="W2PG02"/>
<dbReference type="VEuPathDB" id="FungiDB:PPTG_18540"/>
<proteinExistence type="predicted"/>